<accession>A0ABU0J018</accession>
<proteinExistence type="predicted"/>
<sequence>MTISPLAGAVLRGLAGLAALAAAPALAGETAAAAPAAVTVTIDNFSFTPAVATVTPGTTVTWVNHDDIPHTVVETDKAFRSKALDTDDRFSFTFTTPGDYAYFCSLHPHMTGKIIVRPGAG</sequence>
<dbReference type="RefSeq" id="WP_307267493.1">
    <property type="nucleotide sequence ID" value="NZ_JAUSVX010000001.1"/>
</dbReference>
<dbReference type="CDD" id="cd13921">
    <property type="entry name" value="Amicyanin"/>
    <property type="match status" value="1"/>
</dbReference>
<keyword evidence="1" id="KW-0732">Signal</keyword>
<reference evidence="3 4" key="1">
    <citation type="submission" date="2023-07" db="EMBL/GenBank/DDBJ databases">
        <title>Genomic Encyclopedia of Type Strains, Phase IV (KMG-IV): sequencing the most valuable type-strain genomes for metagenomic binning, comparative biology and taxonomic classification.</title>
        <authorList>
            <person name="Goeker M."/>
        </authorList>
    </citation>
    <scope>NUCLEOTIDE SEQUENCE [LARGE SCALE GENOMIC DNA]</scope>
    <source>
        <strain evidence="3 4">DSM 19619</strain>
    </source>
</reference>
<dbReference type="InterPro" id="IPR028096">
    <property type="entry name" value="EfeO_Cupredoxin"/>
</dbReference>
<protein>
    <submittedName>
        <fullName evidence="3">Plastocyanin</fullName>
    </submittedName>
</protein>
<dbReference type="PANTHER" id="PTHR36507:SF1">
    <property type="entry name" value="BLL1555 PROTEIN"/>
    <property type="match status" value="1"/>
</dbReference>
<dbReference type="Gene3D" id="2.60.40.420">
    <property type="entry name" value="Cupredoxins - blue copper proteins"/>
    <property type="match status" value="1"/>
</dbReference>
<evidence type="ECO:0000256" key="1">
    <source>
        <dbReference type="SAM" id="SignalP"/>
    </source>
</evidence>
<feature type="domain" description="EfeO-type cupredoxin-like" evidence="2">
    <location>
        <begin position="17"/>
        <end position="116"/>
    </location>
</feature>
<dbReference type="PANTHER" id="PTHR36507">
    <property type="entry name" value="BLL1555 PROTEIN"/>
    <property type="match status" value="1"/>
</dbReference>
<keyword evidence="4" id="KW-1185">Reference proteome</keyword>
<dbReference type="EMBL" id="JAUSVX010000001">
    <property type="protein sequence ID" value="MDQ0467617.1"/>
    <property type="molecule type" value="Genomic_DNA"/>
</dbReference>
<evidence type="ECO:0000313" key="4">
    <source>
        <dbReference type="Proteomes" id="UP001242480"/>
    </source>
</evidence>
<evidence type="ECO:0000313" key="3">
    <source>
        <dbReference type="EMBL" id="MDQ0467617.1"/>
    </source>
</evidence>
<dbReference type="Proteomes" id="UP001242480">
    <property type="component" value="Unassembled WGS sequence"/>
</dbReference>
<organism evidence="3 4">
    <name type="scientific">Labrys wisconsinensis</name>
    <dbReference type="NCBI Taxonomy" id="425677"/>
    <lineage>
        <taxon>Bacteria</taxon>
        <taxon>Pseudomonadati</taxon>
        <taxon>Pseudomonadota</taxon>
        <taxon>Alphaproteobacteria</taxon>
        <taxon>Hyphomicrobiales</taxon>
        <taxon>Xanthobacteraceae</taxon>
        <taxon>Labrys</taxon>
    </lineage>
</organism>
<dbReference type="InterPro" id="IPR008972">
    <property type="entry name" value="Cupredoxin"/>
</dbReference>
<dbReference type="InterPro" id="IPR052721">
    <property type="entry name" value="ET_Amicyanin"/>
</dbReference>
<gene>
    <name evidence="3" type="ORF">QO011_000612</name>
</gene>
<name>A0ABU0J018_9HYPH</name>
<feature type="chain" id="PRO_5046391868" evidence="1">
    <location>
        <begin position="28"/>
        <end position="121"/>
    </location>
</feature>
<dbReference type="InterPro" id="IPR035668">
    <property type="entry name" value="Amicyanin"/>
</dbReference>
<dbReference type="SUPFAM" id="SSF49503">
    <property type="entry name" value="Cupredoxins"/>
    <property type="match status" value="1"/>
</dbReference>
<evidence type="ECO:0000259" key="2">
    <source>
        <dbReference type="Pfam" id="PF13473"/>
    </source>
</evidence>
<feature type="signal peptide" evidence="1">
    <location>
        <begin position="1"/>
        <end position="27"/>
    </location>
</feature>
<dbReference type="Pfam" id="PF13473">
    <property type="entry name" value="Cupredoxin_1"/>
    <property type="match status" value="1"/>
</dbReference>
<comment type="caution">
    <text evidence="3">The sequence shown here is derived from an EMBL/GenBank/DDBJ whole genome shotgun (WGS) entry which is preliminary data.</text>
</comment>